<gene>
    <name evidence="8" type="primary">mbhD</name>
    <name evidence="8" type="ORF">BARAN1_0174</name>
</gene>
<dbReference type="GO" id="GO:0005886">
    <property type="term" value="C:plasma membrane"/>
    <property type="evidence" value="ECO:0007669"/>
    <property type="project" value="UniProtKB-SubCell"/>
</dbReference>
<sequence length="83" mass="8818">MTIWAVLQVLILVLIVVGSVLAVWLKDLLASVIALGGSSLLLSLEFYLLQAPDVAIAEAGVGAALTTAIFVLAIRKTQRKEEE</sequence>
<dbReference type="KEGG" id="bana:BARAN1_0174"/>
<dbReference type="Gene3D" id="1.20.120.1200">
    <property type="entry name" value="NADH-ubiquinone/plastoquinone oxidoreductase chain 6, subunit NuoJ"/>
    <property type="match status" value="1"/>
</dbReference>
<reference evidence="9" key="1">
    <citation type="submission" date="2018-05" db="EMBL/GenBank/DDBJ databases">
        <authorList>
            <person name="Hao L."/>
        </authorList>
    </citation>
    <scope>NUCLEOTIDE SEQUENCE [LARGE SCALE GENOMIC DNA]</scope>
</reference>
<evidence type="ECO:0000256" key="4">
    <source>
        <dbReference type="ARBA" id="ARBA00022989"/>
    </source>
</evidence>
<evidence type="ECO:0000256" key="6">
    <source>
        <dbReference type="SAM" id="Phobius"/>
    </source>
</evidence>
<dbReference type="RefSeq" id="WP_122030451.1">
    <property type="nucleotide sequence ID" value="NZ_LS483254.1"/>
</dbReference>
<feature type="transmembrane region" description="Helical" evidence="6">
    <location>
        <begin position="6"/>
        <end position="25"/>
    </location>
</feature>
<comment type="subcellular location">
    <subcellularLocation>
        <location evidence="1">Cell membrane</location>
        <topology evidence="1">Multi-pass membrane protein</topology>
    </subcellularLocation>
</comment>
<dbReference type="InterPro" id="IPR042106">
    <property type="entry name" value="Nuo/plastoQ_OxRdtase_6_NuoJ"/>
</dbReference>
<protein>
    <submittedName>
        <fullName evidence="8">Membrane bound hydrogenase subunit mbhD, subunit of the Multisubunit Na+/H+ antiporter</fullName>
    </submittedName>
</protein>
<dbReference type="OrthoDB" id="7875411at2"/>
<keyword evidence="2" id="KW-1003">Cell membrane</keyword>
<evidence type="ECO:0000256" key="2">
    <source>
        <dbReference type="ARBA" id="ARBA00022475"/>
    </source>
</evidence>
<accession>A0A2X3KZ33</accession>
<dbReference type="Proteomes" id="UP000249818">
    <property type="component" value="Chromosome BARAN1"/>
</dbReference>
<evidence type="ECO:0000259" key="7">
    <source>
        <dbReference type="Pfam" id="PF13244"/>
    </source>
</evidence>
<feature type="transmembrane region" description="Helical" evidence="6">
    <location>
        <begin position="32"/>
        <end position="49"/>
    </location>
</feature>
<dbReference type="NCBIfam" id="NF006242">
    <property type="entry name" value="PRK08378.1"/>
    <property type="match status" value="1"/>
</dbReference>
<evidence type="ECO:0000256" key="5">
    <source>
        <dbReference type="ARBA" id="ARBA00023136"/>
    </source>
</evidence>
<dbReference type="AlphaFoldDB" id="A0A2X3KZ33"/>
<dbReference type="Pfam" id="PF13244">
    <property type="entry name" value="MbhD"/>
    <property type="match status" value="1"/>
</dbReference>
<evidence type="ECO:0000313" key="8">
    <source>
        <dbReference type="EMBL" id="SQD92199.1"/>
    </source>
</evidence>
<dbReference type="InterPro" id="IPR025383">
    <property type="entry name" value="MrpA_C/MbhD"/>
</dbReference>
<keyword evidence="4 6" id="KW-1133">Transmembrane helix</keyword>
<feature type="domain" description="MrpA C-terminal/MbhD" evidence="7">
    <location>
        <begin position="13"/>
        <end position="79"/>
    </location>
</feature>
<evidence type="ECO:0000313" key="9">
    <source>
        <dbReference type="Proteomes" id="UP000249818"/>
    </source>
</evidence>
<dbReference type="EMBL" id="LS483254">
    <property type="protein sequence ID" value="SQD92199.1"/>
    <property type="molecule type" value="Genomic_DNA"/>
</dbReference>
<evidence type="ECO:0000256" key="1">
    <source>
        <dbReference type="ARBA" id="ARBA00004651"/>
    </source>
</evidence>
<keyword evidence="3 6" id="KW-0812">Transmembrane</keyword>
<proteinExistence type="predicted"/>
<keyword evidence="5 6" id="KW-0472">Membrane</keyword>
<feature type="transmembrane region" description="Helical" evidence="6">
    <location>
        <begin position="55"/>
        <end position="74"/>
    </location>
</feature>
<name>A0A2X3KZ33_9BACT</name>
<organism evidence="8 9">
    <name type="scientific">Candidatus Bipolaricaulis anaerobius</name>
    <dbReference type="NCBI Taxonomy" id="2026885"/>
    <lineage>
        <taxon>Bacteria</taxon>
        <taxon>Candidatus Bipolaricaulota</taxon>
        <taxon>Candidatus Bipolaricaulia</taxon>
        <taxon>Candidatus Bipolaricaulales</taxon>
        <taxon>Candidatus Bipolaricaulaceae</taxon>
        <taxon>Candidatus Bipolaricaulis</taxon>
    </lineage>
</organism>
<keyword evidence="9" id="KW-1185">Reference proteome</keyword>
<evidence type="ECO:0000256" key="3">
    <source>
        <dbReference type="ARBA" id="ARBA00022692"/>
    </source>
</evidence>